<organism evidence="1 2">
    <name type="scientific">Candidatus Bacteroides pullicola</name>
    <dbReference type="NCBI Taxonomy" id="2838475"/>
    <lineage>
        <taxon>Bacteria</taxon>
        <taxon>Pseudomonadati</taxon>
        <taxon>Bacteroidota</taxon>
        <taxon>Bacteroidia</taxon>
        <taxon>Bacteroidales</taxon>
        <taxon>Bacteroidaceae</taxon>
        <taxon>Bacteroides</taxon>
    </lineage>
</organism>
<dbReference type="Proteomes" id="UP000886851">
    <property type="component" value="Unassembled WGS sequence"/>
</dbReference>
<dbReference type="EMBL" id="DXCV01000051">
    <property type="protein sequence ID" value="HIY88570.1"/>
    <property type="molecule type" value="Genomic_DNA"/>
</dbReference>
<gene>
    <name evidence="1" type="ORF">H9824_07695</name>
</gene>
<accession>A0A9D2CLL8</accession>
<protein>
    <submittedName>
        <fullName evidence="1">Uncharacterized protein</fullName>
    </submittedName>
</protein>
<comment type="caution">
    <text evidence="1">The sequence shown here is derived from an EMBL/GenBank/DDBJ whole genome shotgun (WGS) entry which is preliminary data.</text>
</comment>
<sequence>MKGNKMDNIVTKSVRVGSAGYYVNRDHLVISKPEAGNIADITEQAIAAGKVLKGRNIVLYALAAFVDDEENPGQQRLAPNATLINEGIIEIHLHDIVEAYKDQVKATPDDPKGTYRFVKCFAMAAGKDSTIINEGTIRIYFDQEKDLETAVYGETLLAGENSTAINNGVIELVGNGSFDTQTRVIALPVDNVTIINNGQINVNVEKASTVRVLATTGTGGTIANYGSIKINSTGRIMTIARFANTHLINAGDIDIVSRAHFIVNKVSFLYQSYPLACAFYEHSLPNKQLVPPIVNKGSIKIHLEGSEASTPHAVAFGIYSEMVGEEKHVHRMENTGTITVSQSGPYDFLVAELGANVQSAKDFPYPIEIGEWHTTARDFARTRDLFVCSSGLFDFAHTRLTLAGTAPTTIKAEDLVCQRAEAAQRGDTFRIAHADKLEWHNSK</sequence>
<reference evidence="1" key="1">
    <citation type="journal article" date="2021" name="PeerJ">
        <title>Extensive microbial diversity within the chicken gut microbiome revealed by metagenomics and culture.</title>
        <authorList>
            <person name="Gilroy R."/>
            <person name="Ravi A."/>
            <person name="Getino M."/>
            <person name="Pursley I."/>
            <person name="Horton D.L."/>
            <person name="Alikhan N.F."/>
            <person name="Baker D."/>
            <person name="Gharbi K."/>
            <person name="Hall N."/>
            <person name="Watson M."/>
            <person name="Adriaenssens E.M."/>
            <person name="Foster-Nyarko E."/>
            <person name="Jarju S."/>
            <person name="Secka A."/>
            <person name="Antonio M."/>
            <person name="Oren A."/>
            <person name="Chaudhuri R.R."/>
            <person name="La Ragione R."/>
            <person name="Hildebrand F."/>
            <person name="Pallen M.J."/>
        </authorList>
    </citation>
    <scope>NUCLEOTIDE SEQUENCE</scope>
    <source>
        <strain evidence="1">Gambia2-208</strain>
    </source>
</reference>
<name>A0A9D2CLL8_9BACE</name>
<dbReference type="AlphaFoldDB" id="A0A9D2CLL8"/>
<evidence type="ECO:0000313" key="1">
    <source>
        <dbReference type="EMBL" id="HIY88570.1"/>
    </source>
</evidence>
<reference evidence="1" key="2">
    <citation type="submission" date="2021-04" db="EMBL/GenBank/DDBJ databases">
        <authorList>
            <person name="Gilroy R."/>
        </authorList>
    </citation>
    <scope>NUCLEOTIDE SEQUENCE</scope>
    <source>
        <strain evidence="1">Gambia2-208</strain>
    </source>
</reference>
<evidence type="ECO:0000313" key="2">
    <source>
        <dbReference type="Proteomes" id="UP000886851"/>
    </source>
</evidence>
<proteinExistence type="predicted"/>